<organism evidence="2 3">
    <name type="scientific">Amphibalanus amphitrite</name>
    <name type="common">Striped barnacle</name>
    <name type="synonym">Balanus amphitrite</name>
    <dbReference type="NCBI Taxonomy" id="1232801"/>
    <lineage>
        <taxon>Eukaryota</taxon>
        <taxon>Metazoa</taxon>
        <taxon>Ecdysozoa</taxon>
        <taxon>Arthropoda</taxon>
        <taxon>Crustacea</taxon>
        <taxon>Multicrustacea</taxon>
        <taxon>Cirripedia</taxon>
        <taxon>Thoracica</taxon>
        <taxon>Thoracicalcarea</taxon>
        <taxon>Balanomorpha</taxon>
        <taxon>Balanoidea</taxon>
        <taxon>Balanidae</taxon>
        <taxon>Amphibalaninae</taxon>
        <taxon>Amphibalanus</taxon>
    </lineage>
</organism>
<keyword evidence="3" id="KW-1185">Reference proteome</keyword>
<protein>
    <submittedName>
        <fullName evidence="2">Uncharacterized protein</fullName>
    </submittedName>
</protein>
<evidence type="ECO:0000313" key="3">
    <source>
        <dbReference type="Proteomes" id="UP000440578"/>
    </source>
</evidence>
<dbReference type="Proteomes" id="UP000440578">
    <property type="component" value="Unassembled WGS sequence"/>
</dbReference>
<evidence type="ECO:0000313" key="2">
    <source>
        <dbReference type="EMBL" id="KAF0304733.1"/>
    </source>
</evidence>
<evidence type="ECO:0000256" key="1">
    <source>
        <dbReference type="SAM" id="MobiDB-lite"/>
    </source>
</evidence>
<accession>A0A6A4WFG0</accession>
<sequence>MANGASRRSKLLTLATSRRSKLLTLATFRRSKLLTLDTLIHPRPLCTPPLSSLDGDDPRRAPFEFRRGSVQMSHGSGAPTPRRVTLCCTQLGSVASMREVEAGWELEAIHGEWEMKEGEDQLGK</sequence>
<gene>
    <name evidence="2" type="ORF">FJT64_023527</name>
</gene>
<proteinExistence type="predicted"/>
<dbReference type="AlphaFoldDB" id="A0A6A4WFG0"/>
<reference evidence="2 3" key="1">
    <citation type="submission" date="2019-07" db="EMBL/GenBank/DDBJ databases">
        <title>Draft genome assembly of a fouling barnacle, Amphibalanus amphitrite (Darwin, 1854): The first reference genome for Thecostraca.</title>
        <authorList>
            <person name="Kim W."/>
        </authorList>
    </citation>
    <scope>NUCLEOTIDE SEQUENCE [LARGE SCALE GENOMIC DNA]</scope>
    <source>
        <strain evidence="2">SNU_AA5</strain>
        <tissue evidence="2">Soma without cirri and trophi</tissue>
    </source>
</reference>
<dbReference type="EMBL" id="VIIS01000819">
    <property type="protein sequence ID" value="KAF0304733.1"/>
    <property type="molecule type" value="Genomic_DNA"/>
</dbReference>
<feature type="compositionally biased region" description="Basic and acidic residues" evidence="1">
    <location>
        <begin position="56"/>
        <end position="67"/>
    </location>
</feature>
<name>A0A6A4WFG0_AMPAM</name>
<comment type="caution">
    <text evidence="2">The sequence shown here is derived from an EMBL/GenBank/DDBJ whole genome shotgun (WGS) entry which is preliminary data.</text>
</comment>
<feature type="region of interest" description="Disordered" evidence="1">
    <location>
        <begin position="47"/>
        <end position="83"/>
    </location>
</feature>